<sequence>MPLQFPSVRLPPKPKFLHGIPSNSIRIIAILITVNLLVWIVAAIVLHFHPALISPAALSYALGLRHALDADHIAAIDLMTRRLIASGQRPATRVGNIIGTSVSAAVLIILCLGNGWVLYKLVKRLNEVLAQRRTGDGDAFDEEDAAAAQANNQLQLEGGGFMTRLLKVFLKTIDRPWKMYPLGVVFGLGFDTSSEIAVLGIASIQAVQGTSIWLILIFPILFTSGMCLVDSTDGALMMALYTSKAFSRDVVAILYYSIVLTGITVVVSAFIGIIQVLSLAQNVANPTGRFWDGVSAVGDHFDIIGGSICGLFVIVGIGSVLVYGPWRRRVERRNREVFVVEVDEDDVEDEREDALPRALEEQAPNPKTASTSTRVADC</sequence>
<protein>
    <recommendedName>
        <fullName evidence="8">Nickel/cobalt efflux system</fullName>
    </recommendedName>
</protein>
<evidence type="ECO:0000256" key="9">
    <source>
        <dbReference type="SAM" id="MobiDB-lite"/>
    </source>
</evidence>
<evidence type="ECO:0000313" key="10">
    <source>
        <dbReference type="EMBL" id="PNP59818.1"/>
    </source>
</evidence>
<reference evidence="10 11" key="1">
    <citation type="submission" date="2017-02" db="EMBL/GenBank/DDBJ databases">
        <title>Genomes of Trichoderma spp. with biocontrol activity.</title>
        <authorList>
            <person name="Gardiner D."/>
            <person name="Kazan K."/>
            <person name="Vos C."/>
            <person name="Harvey P."/>
        </authorList>
    </citation>
    <scope>NUCLEOTIDE SEQUENCE [LARGE SCALE GENOMIC DNA]</scope>
    <source>
        <strain evidence="10 11">Tr1</strain>
    </source>
</reference>
<keyword evidence="5 8" id="KW-0812">Transmembrane</keyword>
<feature type="region of interest" description="Disordered" evidence="9">
    <location>
        <begin position="346"/>
        <end position="378"/>
    </location>
</feature>
<feature type="transmembrane region" description="Helical" evidence="8">
    <location>
        <begin position="303"/>
        <end position="326"/>
    </location>
</feature>
<feature type="compositionally biased region" description="Polar residues" evidence="9">
    <location>
        <begin position="365"/>
        <end position="378"/>
    </location>
</feature>
<evidence type="ECO:0000313" key="11">
    <source>
        <dbReference type="Proteomes" id="UP000236290"/>
    </source>
</evidence>
<feature type="transmembrane region" description="Helical" evidence="8">
    <location>
        <begin position="25"/>
        <end position="48"/>
    </location>
</feature>
<evidence type="ECO:0000256" key="3">
    <source>
        <dbReference type="ARBA" id="ARBA00022448"/>
    </source>
</evidence>
<gene>
    <name evidence="10" type="ORF">THARTR1_00697</name>
</gene>
<evidence type="ECO:0000256" key="4">
    <source>
        <dbReference type="ARBA" id="ARBA00022596"/>
    </source>
</evidence>
<feature type="transmembrane region" description="Helical" evidence="8">
    <location>
        <begin position="210"/>
        <end position="229"/>
    </location>
</feature>
<dbReference type="PANTHER" id="PTHR31611:SF0">
    <property type="entry name" value="HIGH-AFFINITY NICKEL TRANSPORT PROTEIN NIC1"/>
    <property type="match status" value="1"/>
</dbReference>
<organism evidence="10 11">
    <name type="scientific">Trichoderma harzianum</name>
    <name type="common">Hypocrea lixii</name>
    <dbReference type="NCBI Taxonomy" id="5544"/>
    <lineage>
        <taxon>Eukaryota</taxon>
        <taxon>Fungi</taxon>
        <taxon>Dikarya</taxon>
        <taxon>Ascomycota</taxon>
        <taxon>Pezizomycotina</taxon>
        <taxon>Sordariomycetes</taxon>
        <taxon>Hypocreomycetidae</taxon>
        <taxon>Hypocreales</taxon>
        <taxon>Hypocreaceae</taxon>
        <taxon>Trichoderma</taxon>
    </lineage>
</organism>
<feature type="transmembrane region" description="Helical" evidence="8">
    <location>
        <begin position="97"/>
        <end position="119"/>
    </location>
</feature>
<dbReference type="OrthoDB" id="5197598at2759"/>
<feature type="transmembrane region" description="Helical" evidence="8">
    <location>
        <begin position="250"/>
        <end position="283"/>
    </location>
</feature>
<keyword evidence="4" id="KW-0533">Nickel</keyword>
<evidence type="ECO:0000256" key="2">
    <source>
        <dbReference type="ARBA" id="ARBA00010892"/>
    </source>
</evidence>
<accession>A0A2K0UPY1</accession>
<dbReference type="EMBL" id="MTYI01000005">
    <property type="protein sequence ID" value="PNP59818.1"/>
    <property type="molecule type" value="Genomic_DNA"/>
</dbReference>
<keyword evidence="3 8" id="KW-0813">Transport</keyword>
<keyword evidence="6 8" id="KW-1133">Transmembrane helix</keyword>
<dbReference type="Proteomes" id="UP000236290">
    <property type="component" value="Unassembled WGS sequence"/>
</dbReference>
<feature type="transmembrane region" description="Helical" evidence="8">
    <location>
        <begin position="180"/>
        <end position="204"/>
    </location>
</feature>
<dbReference type="InterPro" id="IPR011541">
    <property type="entry name" value="Ni/Co_transpt_high_affinity"/>
</dbReference>
<dbReference type="InterPro" id="IPR004688">
    <property type="entry name" value="Ni/Co_transpt"/>
</dbReference>
<dbReference type="AlphaFoldDB" id="A0A2K0UPY1"/>
<dbReference type="GO" id="GO:0005886">
    <property type="term" value="C:plasma membrane"/>
    <property type="evidence" value="ECO:0007669"/>
    <property type="project" value="UniProtKB-SubCell"/>
</dbReference>
<comment type="caution">
    <text evidence="10">The sequence shown here is derived from an EMBL/GenBank/DDBJ whole genome shotgun (WGS) entry which is preliminary data.</text>
</comment>
<evidence type="ECO:0000256" key="8">
    <source>
        <dbReference type="RuleBase" id="RU362101"/>
    </source>
</evidence>
<evidence type="ECO:0000256" key="7">
    <source>
        <dbReference type="ARBA" id="ARBA00023136"/>
    </source>
</evidence>
<dbReference type="PANTHER" id="PTHR31611">
    <property type="entry name" value="HIGH-AFFINITY NICKEL TRANSPORT PROTEIN NIC1"/>
    <property type="match status" value="1"/>
</dbReference>
<proteinExistence type="inferred from homology"/>
<comment type="similarity">
    <text evidence="2 8">Belongs to the NiCoT transporter (TC 2.A.52) family.</text>
</comment>
<dbReference type="GO" id="GO:0015099">
    <property type="term" value="F:nickel cation transmembrane transporter activity"/>
    <property type="evidence" value="ECO:0007669"/>
    <property type="project" value="UniProtKB-UniRule"/>
</dbReference>
<name>A0A2K0UPY1_TRIHA</name>
<evidence type="ECO:0000256" key="6">
    <source>
        <dbReference type="ARBA" id="ARBA00022989"/>
    </source>
</evidence>
<comment type="subcellular location">
    <subcellularLocation>
        <location evidence="8">Cell membrane</location>
        <topology evidence="8">Multi-pass membrane protein</topology>
    </subcellularLocation>
    <subcellularLocation>
        <location evidence="1">Endomembrane system</location>
        <topology evidence="1">Multi-pass membrane protein</topology>
    </subcellularLocation>
</comment>
<evidence type="ECO:0000256" key="1">
    <source>
        <dbReference type="ARBA" id="ARBA00004127"/>
    </source>
</evidence>
<dbReference type="GO" id="GO:0012505">
    <property type="term" value="C:endomembrane system"/>
    <property type="evidence" value="ECO:0007669"/>
    <property type="project" value="UniProtKB-SubCell"/>
</dbReference>
<dbReference type="Pfam" id="PF03824">
    <property type="entry name" value="NicO"/>
    <property type="match status" value="1"/>
</dbReference>
<keyword evidence="7 8" id="KW-0472">Membrane</keyword>
<evidence type="ECO:0000256" key="5">
    <source>
        <dbReference type="ARBA" id="ARBA00022692"/>
    </source>
</evidence>